<evidence type="ECO:0000313" key="8">
    <source>
        <dbReference type="Proteomes" id="UP000068382"/>
    </source>
</evidence>
<dbReference type="InterPro" id="IPR030923">
    <property type="entry name" value="LptG"/>
</dbReference>
<feature type="transmembrane region" description="Helical" evidence="6">
    <location>
        <begin position="100"/>
        <end position="121"/>
    </location>
</feature>
<dbReference type="GO" id="GO:0015920">
    <property type="term" value="P:lipopolysaccharide transport"/>
    <property type="evidence" value="ECO:0007669"/>
    <property type="project" value="TreeGrafter"/>
</dbReference>
<feature type="transmembrane region" description="Helical" evidence="6">
    <location>
        <begin position="285"/>
        <end position="303"/>
    </location>
</feature>
<evidence type="ECO:0000256" key="3">
    <source>
        <dbReference type="ARBA" id="ARBA00022692"/>
    </source>
</evidence>
<dbReference type="RefSeq" id="WP_068243749.1">
    <property type="nucleotide sequence ID" value="NZ_LPUY01000071.1"/>
</dbReference>
<protein>
    <submittedName>
        <fullName evidence="7">Lipopolysaccharide export system permease protein LptG</fullName>
    </submittedName>
</protein>
<evidence type="ECO:0000313" key="7">
    <source>
        <dbReference type="EMBL" id="KUP92741.1"/>
    </source>
</evidence>
<keyword evidence="2" id="KW-1003">Cell membrane</keyword>
<keyword evidence="3 6" id="KW-0812">Transmembrane</keyword>
<keyword evidence="4 6" id="KW-1133">Transmembrane helix</keyword>
<keyword evidence="5 6" id="KW-0472">Membrane</keyword>
<dbReference type="InterPro" id="IPR005495">
    <property type="entry name" value="LptG/LptF_permease"/>
</dbReference>
<dbReference type="Proteomes" id="UP000068382">
    <property type="component" value="Unassembled WGS sequence"/>
</dbReference>
<dbReference type="AlphaFoldDB" id="A0A132BWJ1"/>
<feature type="transmembrane region" description="Helical" evidence="6">
    <location>
        <begin position="309"/>
        <end position="329"/>
    </location>
</feature>
<evidence type="ECO:0000256" key="4">
    <source>
        <dbReference type="ARBA" id="ARBA00022989"/>
    </source>
</evidence>
<feature type="transmembrane region" description="Helical" evidence="6">
    <location>
        <begin position="63"/>
        <end position="80"/>
    </location>
</feature>
<dbReference type="OrthoDB" id="9798468at2"/>
<reference evidence="7 8" key="1">
    <citation type="submission" date="2015-12" db="EMBL/GenBank/DDBJ databases">
        <title>Genome sequence of the marine Rhodobacteraceae strain O3.65, Candidatus Tritonibacter horizontis.</title>
        <authorList>
            <person name="Poehlein A."/>
            <person name="Giebel H.A."/>
            <person name="Voget S."/>
            <person name="Brinkhoff T."/>
        </authorList>
    </citation>
    <scope>NUCLEOTIDE SEQUENCE [LARGE SCALE GENOMIC DNA]</scope>
    <source>
        <strain evidence="7 8">O3.65</strain>
    </source>
</reference>
<dbReference type="NCBIfam" id="TIGR04408">
    <property type="entry name" value="LptG_lptG"/>
    <property type="match status" value="1"/>
</dbReference>
<evidence type="ECO:0000256" key="5">
    <source>
        <dbReference type="ARBA" id="ARBA00023136"/>
    </source>
</evidence>
<dbReference type="Pfam" id="PF03739">
    <property type="entry name" value="LptF_LptG"/>
    <property type="match status" value="1"/>
</dbReference>
<feature type="transmembrane region" description="Helical" evidence="6">
    <location>
        <begin position="12"/>
        <end position="31"/>
    </location>
</feature>
<accession>A0A132BWJ1</accession>
<gene>
    <name evidence="7" type="primary">lptG</name>
    <name evidence="7" type="ORF">TRIHO_23980</name>
</gene>
<evidence type="ECO:0000256" key="6">
    <source>
        <dbReference type="SAM" id="Phobius"/>
    </source>
</evidence>
<dbReference type="GO" id="GO:0055085">
    <property type="term" value="P:transmembrane transport"/>
    <property type="evidence" value="ECO:0007669"/>
    <property type="project" value="InterPro"/>
</dbReference>
<evidence type="ECO:0000256" key="1">
    <source>
        <dbReference type="ARBA" id="ARBA00004651"/>
    </source>
</evidence>
<dbReference type="EMBL" id="LPUY01000071">
    <property type="protein sequence ID" value="KUP92741.1"/>
    <property type="molecule type" value="Genomic_DNA"/>
</dbReference>
<dbReference type="PATRIC" id="fig|1768241.3.peg.2516"/>
<organism evidence="7 8">
    <name type="scientific">Tritonibacter horizontis</name>
    <dbReference type="NCBI Taxonomy" id="1768241"/>
    <lineage>
        <taxon>Bacteria</taxon>
        <taxon>Pseudomonadati</taxon>
        <taxon>Pseudomonadota</taxon>
        <taxon>Alphaproteobacteria</taxon>
        <taxon>Rhodobacterales</taxon>
        <taxon>Paracoccaceae</taxon>
        <taxon>Tritonibacter</taxon>
    </lineage>
</organism>
<proteinExistence type="predicted"/>
<dbReference type="GO" id="GO:0043190">
    <property type="term" value="C:ATP-binding cassette (ABC) transporter complex"/>
    <property type="evidence" value="ECO:0007669"/>
    <property type="project" value="InterPro"/>
</dbReference>
<sequence>MILDLYYARRFFQWFAVITSVLMSLVMLINLSEQFRRFDAQDLSIGQLLGLTLLNAPGTLSEFLPLIMILTTIVLFVGMARSSELVVTRAIGRSGIRALLPPVVAALIIGGLAVSTLNPMVAATANRYKELAESYRHPGAAAAVSLTGEGLWLRQGGQNGQSVIHAANYRGDANDLFLYDVSILTYAPDGGPVSRTIAEEAWLDGQDWVLRNAKVWQLVVGVNPEQGARRYETLRLPTTLTNERIRDTIGFAEGISIYDLPQTIQALSEAGFSTTRFRVWFQVELARPLFLVAMVLVGAAFTMRHTRLGGTGVAVLTSVMLGFALYFVHNFARILGENGQIPVLLAAWAPPVASILLTMGLLLHAEDG</sequence>
<dbReference type="PANTHER" id="PTHR33529:SF2">
    <property type="entry name" value="LIPOPOLYSACCHARIDE EXPORT SYSTEM PERMEASE PROTEIN LPTG"/>
    <property type="match status" value="1"/>
</dbReference>
<evidence type="ECO:0000256" key="2">
    <source>
        <dbReference type="ARBA" id="ARBA00022475"/>
    </source>
</evidence>
<feature type="transmembrane region" description="Helical" evidence="6">
    <location>
        <begin position="341"/>
        <end position="363"/>
    </location>
</feature>
<keyword evidence="8" id="KW-1185">Reference proteome</keyword>
<comment type="subcellular location">
    <subcellularLocation>
        <location evidence="1">Cell membrane</location>
        <topology evidence="1">Multi-pass membrane protein</topology>
    </subcellularLocation>
</comment>
<name>A0A132BWJ1_9RHOB</name>
<comment type="caution">
    <text evidence="7">The sequence shown here is derived from an EMBL/GenBank/DDBJ whole genome shotgun (WGS) entry which is preliminary data.</text>
</comment>
<dbReference type="PANTHER" id="PTHR33529">
    <property type="entry name" value="SLR0882 PROTEIN-RELATED"/>
    <property type="match status" value="1"/>
</dbReference>